<feature type="region of interest" description="Disordered" evidence="1">
    <location>
        <begin position="25"/>
        <end position="165"/>
    </location>
</feature>
<feature type="compositionally biased region" description="Polar residues" evidence="1">
    <location>
        <begin position="218"/>
        <end position="239"/>
    </location>
</feature>
<organism evidence="2 3">
    <name type="scientific">Pristionchus fissidentatus</name>
    <dbReference type="NCBI Taxonomy" id="1538716"/>
    <lineage>
        <taxon>Eukaryota</taxon>
        <taxon>Metazoa</taxon>
        <taxon>Ecdysozoa</taxon>
        <taxon>Nematoda</taxon>
        <taxon>Chromadorea</taxon>
        <taxon>Rhabditida</taxon>
        <taxon>Rhabditina</taxon>
        <taxon>Diplogasteromorpha</taxon>
        <taxon>Diplogasteroidea</taxon>
        <taxon>Neodiplogasteridae</taxon>
        <taxon>Pristionchus</taxon>
    </lineage>
</organism>
<feature type="compositionally biased region" description="Acidic residues" evidence="1">
    <location>
        <begin position="90"/>
        <end position="103"/>
    </location>
</feature>
<keyword evidence="3" id="KW-1185">Reference proteome</keyword>
<evidence type="ECO:0000313" key="2">
    <source>
        <dbReference type="EMBL" id="GMT09201.1"/>
    </source>
</evidence>
<evidence type="ECO:0000313" key="3">
    <source>
        <dbReference type="Proteomes" id="UP001432322"/>
    </source>
</evidence>
<sequence length="264" mass="28993">GGPGQAPPIDQMREVLSAFKEFNRRRTQALRDGDEEQMQQKMAHVEPSIGREDVSGDGEELEERRGPEDQEEADQNMVEEGVKETRDEQSIESEDDLFEEEQESVGVHLPAVARKEMRGRLSRRKGPLTRAPVHQPKFDRMETGAADSAGAPPTFDDYSTLSNSTNTDLMDEAVGVDMRSRAFLSSSYEGTKSSSNTDTAVYGNQFGPVGNDMRSRAQPASSCERTENAKTSNTNTAVYGNQFGPAGNDMRTSTQPASSCERTA</sequence>
<evidence type="ECO:0000256" key="1">
    <source>
        <dbReference type="SAM" id="MobiDB-lite"/>
    </source>
</evidence>
<feature type="compositionally biased region" description="Polar residues" evidence="1">
    <location>
        <begin position="250"/>
        <end position="264"/>
    </location>
</feature>
<name>A0AAV5URW2_9BILA</name>
<proteinExistence type="predicted"/>
<dbReference type="EMBL" id="BTSY01000001">
    <property type="protein sequence ID" value="GMT09201.1"/>
    <property type="molecule type" value="Genomic_DNA"/>
</dbReference>
<feature type="region of interest" description="Disordered" evidence="1">
    <location>
        <begin position="187"/>
        <end position="264"/>
    </location>
</feature>
<feature type="non-terminal residue" evidence="2">
    <location>
        <position position="264"/>
    </location>
</feature>
<feature type="compositionally biased region" description="Polar residues" evidence="1">
    <location>
        <begin position="187"/>
        <end position="199"/>
    </location>
</feature>
<feature type="non-terminal residue" evidence="2">
    <location>
        <position position="1"/>
    </location>
</feature>
<dbReference type="AlphaFoldDB" id="A0AAV5URW2"/>
<comment type="caution">
    <text evidence="2">The sequence shown here is derived from an EMBL/GenBank/DDBJ whole genome shotgun (WGS) entry which is preliminary data.</text>
</comment>
<dbReference type="Proteomes" id="UP001432322">
    <property type="component" value="Unassembled WGS sequence"/>
</dbReference>
<accession>A0AAV5URW2</accession>
<gene>
    <name evidence="2" type="ORF">PFISCL1PPCAC_498</name>
</gene>
<reference evidence="2" key="1">
    <citation type="submission" date="2023-10" db="EMBL/GenBank/DDBJ databases">
        <title>Genome assembly of Pristionchus species.</title>
        <authorList>
            <person name="Yoshida K."/>
            <person name="Sommer R.J."/>
        </authorList>
    </citation>
    <scope>NUCLEOTIDE SEQUENCE</scope>
    <source>
        <strain evidence="2">RS5133</strain>
    </source>
</reference>
<feature type="compositionally biased region" description="Basic and acidic residues" evidence="1">
    <location>
        <begin position="80"/>
        <end position="89"/>
    </location>
</feature>
<protein>
    <submittedName>
        <fullName evidence="2">Uncharacterized protein</fullName>
    </submittedName>
</protein>